<evidence type="ECO:0000256" key="2">
    <source>
        <dbReference type="PROSITE-ProRule" id="PRU00335"/>
    </source>
</evidence>
<reference evidence="4 5" key="1">
    <citation type="submission" date="2016-10" db="EMBL/GenBank/DDBJ databases">
        <authorList>
            <person name="de Groot N.N."/>
        </authorList>
    </citation>
    <scope>NUCLEOTIDE SEQUENCE [LARGE SCALE GENOMIC DNA]</scope>
    <source>
        <strain evidence="4 5">MP1X4</strain>
    </source>
</reference>
<dbReference type="InterPro" id="IPR009057">
    <property type="entry name" value="Homeodomain-like_sf"/>
</dbReference>
<evidence type="ECO:0000256" key="1">
    <source>
        <dbReference type="ARBA" id="ARBA00023125"/>
    </source>
</evidence>
<evidence type="ECO:0000313" key="4">
    <source>
        <dbReference type="EMBL" id="SDS10838.1"/>
    </source>
</evidence>
<accession>A0A1H1PHU9</accession>
<organism evidence="4 5">
    <name type="scientific">Mucilaginibacter mallensis</name>
    <dbReference type="NCBI Taxonomy" id="652787"/>
    <lineage>
        <taxon>Bacteria</taxon>
        <taxon>Pseudomonadati</taxon>
        <taxon>Bacteroidota</taxon>
        <taxon>Sphingobacteriia</taxon>
        <taxon>Sphingobacteriales</taxon>
        <taxon>Sphingobacteriaceae</taxon>
        <taxon>Mucilaginibacter</taxon>
    </lineage>
</organism>
<keyword evidence="1 2" id="KW-0238">DNA-binding</keyword>
<keyword evidence="5" id="KW-1185">Reference proteome</keyword>
<dbReference type="OrthoDB" id="6430772at2"/>
<evidence type="ECO:0000313" key="5">
    <source>
        <dbReference type="Proteomes" id="UP000199679"/>
    </source>
</evidence>
<gene>
    <name evidence="4" type="ORF">SAMN05216490_0555</name>
</gene>
<dbReference type="RefSeq" id="WP_091368905.1">
    <property type="nucleotide sequence ID" value="NZ_LT629740.1"/>
</dbReference>
<dbReference type="PRINTS" id="PR00455">
    <property type="entry name" value="HTHTETR"/>
</dbReference>
<feature type="DNA-binding region" description="H-T-H motif" evidence="2">
    <location>
        <begin position="29"/>
        <end position="48"/>
    </location>
</feature>
<dbReference type="Gene3D" id="1.10.357.10">
    <property type="entry name" value="Tetracycline Repressor, domain 2"/>
    <property type="match status" value="1"/>
</dbReference>
<dbReference type="STRING" id="652787.SAMN05216490_0555"/>
<name>A0A1H1PHU9_MUCMA</name>
<dbReference type="SUPFAM" id="SSF46689">
    <property type="entry name" value="Homeodomain-like"/>
    <property type="match status" value="1"/>
</dbReference>
<dbReference type="AlphaFoldDB" id="A0A1H1PHU9"/>
<dbReference type="Pfam" id="PF22604">
    <property type="entry name" value="TetR_HI_0893_C"/>
    <property type="match status" value="1"/>
</dbReference>
<dbReference type="EMBL" id="LT629740">
    <property type="protein sequence ID" value="SDS10838.1"/>
    <property type="molecule type" value="Genomic_DNA"/>
</dbReference>
<proteinExistence type="predicted"/>
<evidence type="ECO:0000259" key="3">
    <source>
        <dbReference type="PROSITE" id="PS50977"/>
    </source>
</evidence>
<dbReference type="PANTHER" id="PTHR43479:SF11">
    <property type="entry name" value="ACREF_ENVCD OPERON REPRESSOR-RELATED"/>
    <property type="match status" value="1"/>
</dbReference>
<dbReference type="PANTHER" id="PTHR43479">
    <property type="entry name" value="ACREF/ENVCD OPERON REPRESSOR-RELATED"/>
    <property type="match status" value="1"/>
</dbReference>
<feature type="domain" description="HTH tetR-type" evidence="3">
    <location>
        <begin position="6"/>
        <end position="66"/>
    </location>
</feature>
<protein>
    <submittedName>
        <fullName evidence="4">Transcriptional regulator, TetR family</fullName>
    </submittedName>
</protein>
<dbReference type="InterPro" id="IPR001647">
    <property type="entry name" value="HTH_TetR"/>
</dbReference>
<dbReference type="InterPro" id="IPR050624">
    <property type="entry name" value="HTH-type_Tx_Regulator"/>
</dbReference>
<dbReference type="PROSITE" id="PS50977">
    <property type="entry name" value="HTH_TETR_2"/>
    <property type="match status" value="1"/>
</dbReference>
<sequence>MRPKNLEKEQAIRTIALQIIAEEGLENLTMQKLAKAANISPRTIYIKYENKEDLLIKLFIEEVLSAYEKAVLENFNPDADFAEGVKKLWMNGFGYLKNNRHAFALIQYGKSSPLLNKAYQEKNIKEGDFFGPIHQFLELNIAAGIIKDFPHEVLRALLFSPIIELVNEYFDYMNRPKQIITEETLLAYCEAVVKGILK</sequence>
<dbReference type="Pfam" id="PF00440">
    <property type="entry name" value="TetR_N"/>
    <property type="match status" value="1"/>
</dbReference>
<dbReference type="GO" id="GO:0003677">
    <property type="term" value="F:DNA binding"/>
    <property type="evidence" value="ECO:0007669"/>
    <property type="project" value="UniProtKB-UniRule"/>
</dbReference>
<dbReference type="InterPro" id="IPR054422">
    <property type="entry name" value="TetR-like_HI_0893_C"/>
</dbReference>
<dbReference type="Proteomes" id="UP000199679">
    <property type="component" value="Chromosome I"/>
</dbReference>